<evidence type="ECO:0000256" key="15">
    <source>
        <dbReference type="PIRSR" id="PIRSR000699-1"/>
    </source>
</evidence>
<evidence type="ECO:0000256" key="4">
    <source>
        <dbReference type="ARBA" id="ARBA00022448"/>
    </source>
</evidence>
<evidence type="ECO:0000313" key="18">
    <source>
        <dbReference type="EMBL" id="SLM84958.1"/>
    </source>
</evidence>
<organism evidence="18 19">
    <name type="scientific">Vagococcus fluvialis bH819</name>
    <dbReference type="NCBI Taxonomy" id="1255619"/>
    <lineage>
        <taxon>Bacteria</taxon>
        <taxon>Bacillati</taxon>
        <taxon>Bacillota</taxon>
        <taxon>Bacilli</taxon>
        <taxon>Lactobacillales</taxon>
        <taxon>Enterococcaceae</taxon>
        <taxon>Vagococcus</taxon>
    </lineage>
</organism>
<dbReference type="RefSeq" id="WP_086950604.1">
    <property type="nucleotide sequence ID" value="NZ_FWFD01000006.1"/>
</dbReference>
<dbReference type="Proteomes" id="UP000195918">
    <property type="component" value="Unassembled WGS sequence"/>
</dbReference>
<dbReference type="NCBIfam" id="TIGR00823">
    <property type="entry name" value="EIIA-LAC"/>
    <property type="match status" value="1"/>
</dbReference>
<dbReference type="InterPro" id="IPR003188">
    <property type="entry name" value="PTS_IIA_lac/cel"/>
</dbReference>
<evidence type="ECO:0000256" key="14">
    <source>
        <dbReference type="ARBA" id="ARBA00032708"/>
    </source>
</evidence>
<feature type="active site" description="Tele-phosphohistidine intermediate" evidence="15">
    <location>
        <position position="78"/>
    </location>
</feature>
<dbReference type="PIRSF" id="PIRSF000699">
    <property type="entry name" value="PTS_IILac_III"/>
    <property type="match status" value="1"/>
</dbReference>
<evidence type="ECO:0000256" key="2">
    <source>
        <dbReference type="ARBA" id="ARBA00011233"/>
    </source>
</evidence>
<evidence type="ECO:0000256" key="6">
    <source>
        <dbReference type="ARBA" id="ARBA00022553"/>
    </source>
</evidence>
<dbReference type="Pfam" id="PF02255">
    <property type="entry name" value="PTS_IIA"/>
    <property type="match status" value="1"/>
</dbReference>
<keyword evidence="9" id="KW-0598">Phosphotransferase system</keyword>
<dbReference type="GO" id="GO:0009401">
    <property type="term" value="P:phosphoenolpyruvate-dependent sugar phosphotransferase system"/>
    <property type="evidence" value="ECO:0007669"/>
    <property type="project" value="UniProtKB-KW"/>
</dbReference>
<evidence type="ECO:0000256" key="16">
    <source>
        <dbReference type="PIRSR" id="PIRSR000699-2"/>
    </source>
</evidence>
<evidence type="ECO:0000256" key="11">
    <source>
        <dbReference type="ARBA" id="ARBA00022842"/>
    </source>
</evidence>
<dbReference type="PROSITE" id="PS51095">
    <property type="entry name" value="PTS_EIIA_TYPE_3"/>
    <property type="match status" value="1"/>
</dbReference>
<name>A0A1X6WL14_9ENTE</name>
<dbReference type="GO" id="GO:0005737">
    <property type="term" value="C:cytoplasm"/>
    <property type="evidence" value="ECO:0007669"/>
    <property type="project" value="UniProtKB-SubCell"/>
</dbReference>
<evidence type="ECO:0000256" key="3">
    <source>
        <dbReference type="ARBA" id="ARBA00014322"/>
    </source>
</evidence>
<evidence type="ECO:0000256" key="12">
    <source>
        <dbReference type="ARBA" id="ARBA00030293"/>
    </source>
</evidence>
<dbReference type="AlphaFoldDB" id="A0A1X6WL14"/>
<reference evidence="19" key="1">
    <citation type="submission" date="2017-02" db="EMBL/GenBank/DDBJ databases">
        <authorList>
            <person name="Dridi B."/>
        </authorList>
    </citation>
    <scope>NUCLEOTIDE SEQUENCE [LARGE SCALE GENOMIC DNA]</scope>
    <source>
        <strain evidence="19">bH819</strain>
    </source>
</reference>
<dbReference type="CDD" id="cd00215">
    <property type="entry name" value="PTS_IIA_lac"/>
    <property type="match status" value="1"/>
</dbReference>
<feature type="modified residue" description="Phosphohistidine; by HPr" evidence="17">
    <location>
        <position position="78"/>
    </location>
</feature>
<dbReference type="GO" id="GO:0016740">
    <property type="term" value="F:transferase activity"/>
    <property type="evidence" value="ECO:0007669"/>
    <property type="project" value="UniProtKB-KW"/>
</dbReference>
<keyword evidence="6" id="KW-0597">Phosphoprotein</keyword>
<dbReference type="InterPro" id="IPR036542">
    <property type="entry name" value="PTS_IIA_lac/cel_sf"/>
</dbReference>
<keyword evidence="5" id="KW-0963">Cytoplasm</keyword>
<sequence>MNKDEVGMIGFEIVAYAGEARSKLLDALNKAKDGDFDEAERLVAEAEEVIVGAHNAQTDLLAKEASGEEIEYSVIMMHGQDHLMTTILLKDLINHLIGFYKKG</sequence>
<comment type="cofactor">
    <cofactor evidence="16">
        <name>Mg(2+)</name>
        <dbReference type="ChEBI" id="CHEBI:18420"/>
    </cofactor>
    <text evidence="16">Binds 1 Mg(2+) ion per trimer.</text>
</comment>
<dbReference type="GeneID" id="72385719"/>
<dbReference type="SUPFAM" id="SSF46973">
    <property type="entry name" value="Enzyme IIa from lactose specific PTS, IIa-lac"/>
    <property type="match status" value="1"/>
</dbReference>
<proteinExistence type="predicted"/>
<keyword evidence="19" id="KW-1185">Reference proteome</keyword>
<dbReference type="OrthoDB" id="350602at2"/>
<dbReference type="PANTHER" id="PTHR34382:SF9">
    <property type="entry name" value="PHOSPHOTRANSFERASE SYSTEM SUGAR-SPECIFIC EII COMPONENT"/>
    <property type="match status" value="1"/>
</dbReference>
<comment type="subunit">
    <text evidence="2">Homotrimer.</text>
</comment>
<keyword evidence="4" id="KW-0813">Transport</keyword>
<evidence type="ECO:0000256" key="7">
    <source>
        <dbReference type="ARBA" id="ARBA00022597"/>
    </source>
</evidence>
<dbReference type="GO" id="GO:0046872">
    <property type="term" value="F:metal ion binding"/>
    <property type="evidence" value="ECO:0007669"/>
    <property type="project" value="UniProtKB-KW"/>
</dbReference>
<evidence type="ECO:0000256" key="17">
    <source>
        <dbReference type="PROSITE-ProRule" id="PRU00418"/>
    </source>
</evidence>
<keyword evidence="8 18" id="KW-0808">Transferase</keyword>
<keyword evidence="11 16" id="KW-0460">Magnesium</keyword>
<dbReference type="PANTHER" id="PTHR34382">
    <property type="entry name" value="PTS SYSTEM N,N'-DIACETYLCHITOBIOSE-SPECIFIC EIIA COMPONENT"/>
    <property type="match status" value="1"/>
</dbReference>
<evidence type="ECO:0000256" key="5">
    <source>
        <dbReference type="ARBA" id="ARBA00022490"/>
    </source>
</evidence>
<evidence type="ECO:0000256" key="9">
    <source>
        <dbReference type="ARBA" id="ARBA00022683"/>
    </source>
</evidence>
<evidence type="ECO:0000256" key="1">
    <source>
        <dbReference type="ARBA" id="ARBA00004496"/>
    </source>
</evidence>
<evidence type="ECO:0000256" key="10">
    <source>
        <dbReference type="ARBA" id="ARBA00022723"/>
    </source>
</evidence>
<protein>
    <recommendedName>
        <fullName evidence="3">PTS system lactose-specific EIIA component</fullName>
    </recommendedName>
    <alternativeName>
        <fullName evidence="12">EIIA-Lac</fullName>
    </alternativeName>
    <alternativeName>
        <fullName evidence="14">EIII-Lac</fullName>
    </alternativeName>
    <alternativeName>
        <fullName evidence="13">Lactose-specific phosphotransferase enzyme IIA component</fullName>
    </alternativeName>
</protein>
<gene>
    <name evidence="18" type="ORF">FM121_02605</name>
</gene>
<dbReference type="Gene3D" id="1.20.58.80">
    <property type="entry name" value="Phosphotransferase system, lactose/cellobiose-type IIA subunit"/>
    <property type="match status" value="1"/>
</dbReference>
<evidence type="ECO:0000256" key="13">
    <source>
        <dbReference type="ARBA" id="ARBA00031467"/>
    </source>
</evidence>
<accession>A0A1X6WL14</accession>
<comment type="subcellular location">
    <subcellularLocation>
        <location evidence="1">Cytoplasm</location>
    </subcellularLocation>
</comment>
<dbReference type="EMBL" id="FWFD01000006">
    <property type="protein sequence ID" value="SLM84958.1"/>
    <property type="molecule type" value="Genomic_DNA"/>
</dbReference>
<feature type="binding site" evidence="16">
    <location>
        <position position="81"/>
    </location>
    <ligand>
        <name>Mg(2+)</name>
        <dbReference type="ChEBI" id="CHEBI:18420"/>
        <note>ligand shared between all trimeric partners</note>
    </ligand>
</feature>
<keyword evidence="7" id="KW-0762">Sugar transport</keyword>
<evidence type="ECO:0000313" key="19">
    <source>
        <dbReference type="Proteomes" id="UP000195918"/>
    </source>
</evidence>
<keyword evidence="10 16" id="KW-0479">Metal-binding</keyword>
<evidence type="ECO:0000256" key="8">
    <source>
        <dbReference type="ARBA" id="ARBA00022679"/>
    </source>
</evidence>